<dbReference type="GO" id="GO:0005634">
    <property type="term" value="C:nucleus"/>
    <property type="evidence" value="ECO:0007669"/>
    <property type="project" value="TreeGrafter"/>
</dbReference>
<dbReference type="PRINTS" id="PR01415">
    <property type="entry name" value="ANKYRIN"/>
</dbReference>
<dbReference type="EMBL" id="JAGPYM010000023">
    <property type="protein sequence ID" value="KAH6883536.1"/>
    <property type="molecule type" value="Genomic_DNA"/>
</dbReference>
<evidence type="ECO:0000313" key="5">
    <source>
        <dbReference type="Proteomes" id="UP000777438"/>
    </source>
</evidence>
<dbReference type="Proteomes" id="UP000777438">
    <property type="component" value="Unassembled WGS sequence"/>
</dbReference>
<feature type="repeat" description="ANK" evidence="3">
    <location>
        <begin position="33"/>
        <end position="64"/>
    </location>
</feature>
<accession>A0A9P8VWY8</accession>
<evidence type="ECO:0000313" key="4">
    <source>
        <dbReference type="EMBL" id="KAH6883536.1"/>
    </source>
</evidence>
<dbReference type="OrthoDB" id="341259at2759"/>
<dbReference type="InterPro" id="IPR002110">
    <property type="entry name" value="Ankyrin_rpt"/>
</dbReference>
<comment type="caution">
    <text evidence="4">The sequence shown here is derived from an EMBL/GenBank/DDBJ whole genome shotgun (WGS) entry which is preliminary data.</text>
</comment>
<dbReference type="Gene3D" id="1.25.40.20">
    <property type="entry name" value="Ankyrin repeat-containing domain"/>
    <property type="match status" value="1"/>
</dbReference>
<evidence type="ECO:0000256" key="3">
    <source>
        <dbReference type="PROSITE-ProRule" id="PRU00023"/>
    </source>
</evidence>
<proteinExistence type="predicted"/>
<evidence type="ECO:0000256" key="1">
    <source>
        <dbReference type="ARBA" id="ARBA00022737"/>
    </source>
</evidence>
<dbReference type="PROSITE" id="PS50088">
    <property type="entry name" value="ANK_REPEAT"/>
    <property type="match status" value="2"/>
</dbReference>
<organism evidence="4 5">
    <name type="scientific">Thelonectria olida</name>
    <dbReference type="NCBI Taxonomy" id="1576542"/>
    <lineage>
        <taxon>Eukaryota</taxon>
        <taxon>Fungi</taxon>
        <taxon>Dikarya</taxon>
        <taxon>Ascomycota</taxon>
        <taxon>Pezizomycotina</taxon>
        <taxon>Sordariomycetes</taxon>
        <taxon>Hypocreomycetidae</taxon>
        <taxon>Hypocreales</taxon>
        <taxon>Nectriaceae</taxon>
        <taxon>Thelonectria</taxon>
    </lineage>
</organism>
<protein>
    <submittedName>
        <fullName evidence="4">Ankyrin repeat-containing domain protein</fullName>
    </submittedName>
</protein>
<dbReference type="PANTHER" id="PTHR24201">
    <property type="entry name" value="ANK_REP_REGION DOMAIN-CONTAINING PROTEIN"/>
    <property type="match status" value="1"/>
</dbReference>
<dbReference type="AlphaFoldDB" id="A0A9P8VWY8"/>
<evidence type="ECO:0000256" key="2">
    <source>
        <dbReference type="ARBA" id="ARBA00023043"/>
    </source>
</evidence>
<dbReference type="PANTHER" id="PTHR24201:SF16">
    <property type="entry name" value="ANKYRIN-1-LIKE-RELATED"/>
    <property type="match status" value="1"/>
</dbReference>
<dbReference type="SUPFAM" id="SSF48403">
    <property type="entry name" value="Ankyrin repeat"/>
    <property type="match status" value="1"/>
</dbReference>
<dbReference type="SMART" id="SM00248">
    <property type="entry name" value="ANK"/>
    <property type="match status" value="2"/>
</dbReference>
<dbReference type="InterPro" id="IPR050776">
    <property type="entry name" value="Ank_Repeat/CDKN_Inhibitor"/>
</dbReference>
<feature type="repeat" description="ANK" evidence="3">
    <location>
        <begin position="1"/>
        <end position="32"/>
    </location>
</feature>
<sequence>GRTPLWFAAANEREAIIQLLLKNGADINMKDEKGRTPISYAAENGREAIAQLLLKNGADIDMYR</sequence>
<keyword evidence="5" id="KW-1185">Reference proteome</keyword>
<name>A0A9P8VWY8_9HYPO</name>
<keyword evidence="1" id="KW-0677">Repeat</keyword>
<reference evidence="4 5" key="1">
    <citation type="journal article" date="2021" name="Nat. Commun.">
        <title>Genetic determinants of endophytism in the Arabidopsis root mycobiome.</title>
        <authorList>
            <person name="Mesny F."/>
            <person name="Miyauchi S."/>
            <person name="Thiergart T."/>
            <person name="Pickel B."/>
            <person name="Atanasova L."/>
            <person name="Karlsson M."/>
            <person name="Huettel B."/>
            <person name="Barry K.W."/>
            <person name="Haridas S."/>
            <person name="Chen C."/>
            <person name="Bauer D."/>
            <person name="Andreopoulos W."/>
            <person name="Pangilinan J."/>
            <person name="LaButti K."/>
            <person name="Riley R."/>
            <person name="Lipzen A."/>
            <person name="Clum A."/>
            <person name="Drula E."/>
            <person name="Henrissat B."/>
            <person name="Kohler A."/>
            <person name="Grigoriev I.V."/>
            <person name="Martin F.M."/>
            <person name="Hacquard S."/>
        </authorList>
    </citation>
    <scope>NUCLEOTIDE SEQUENCE [LARGE SCALE GENOMIC DNA]</scope>
    <source>
        <strain evidence="4 5">MPI-CAGE-CH-0241</strain>
    </source>
</reference>
<dbReference type="Pfam" id="PF12796">
    <property type="entry name" value="Ank_2"/>
    <property type="match status" value="1"/>
</dbReference>
<feature type="non-terminal residue" evidence="4">
    <location>
        <position position="1"/>
    </location>
</feature>
<gene>
    <name evidence="4" type="ORF">B0T10DRAFT_411058</name>
</gene>
<keyword evidence="2 3" id="KW-0040">ANK repeat</keyword>
<dbReference type="PROSITE" id="PS50297">
    <property type="entry name" value="ANK_REP_REGION"/>
    <property type="match status" value="2"/>
</dbReference>
<dbReference type="InterPro" id="IPR036770">
    <property type="entry name" value="Ankyrin_rpt-contain_sf"/>
</dbReference>